<keyword evidence="3" id="KW-0732">Signal</keyword>
<evidence type="ECO:0000256" key="6">
    <source>
        <dbReference type="SAM" id="MobiDB-lite"/>
    </source>
</evidence>
<gene>
    <name evidence="8" type="ORF">KC01_LOCUS41567</name>
</gene>
<comment type="subcellular location">
    <subcellularLocation>
        <location evidence="1">Secreted</location>
    </subcellularLocation>
</comment>
<evidence type="ECO:0000256" key="3">
    <source>
        <dbReference type="ARBA" id="ARBA00022729"/>
    </source>
</evidence>
<evidence type="ECO:0000259" key="7">
    <source>
        <dbReference type="Pfam" id="PF04592"/>
    </source>
</evidence>
<evidence type="ECO:0000256" key="5">
    <source>
        <dbReference type="ARBA" id="ARBA00023180"/>
    </source>
</evidence>
<accession>A0AAV2MQA1</accession>
<proteinExistence type="predicted"/>
<dbReference type="InterPro" id="IPR037941">
    <property type="entry name" value="SeP"/>
</dbReference>
<keyword evidence="9" id="KW-1185">Reference proteome</keyword>
<reference evidence="8 9" key="1">
    <citation type="submission" date="2024-04" db="EMBL/GenBank/DDBJ databases">
        <authorList>
            <person name="Waldvogel A.-M."/>
            <person name="Schoenle A."/>
        </authorList>
    </citation>
    <scope>NUCLEOTIDE SEQUENCE [LARGE SCALE GENOMIC DNA]</scope>
</reference>
<feature type="region of interest" description="Disordered" evidence="6">
    <location>
        <begin position="223"/>
        <end position="262"/>
    </location>
</feature>
<dbReference type="GO" id="GO:0008430">
    <property type="term" value="F:selenium binding"/>
    <property type="evidence" value="ECO:0007669"/>
    <property type="project" value="InterPro"/>
</dbReference>
<keyword evidence="5" id="KW-0325">Glycoprotein</keyword>
<evidence type="ECO:0000313" key="8">
    <source>
        <dbReference type="EMBL" id="CAL1615659.1"/>
    </source>
</evidence>
<dbReference type="GO" id="GO:0005576">
    <property type="term" value="C:extracellular region"/>
    <property type="evidence" value="ECO:0007669"/>
    <property type="project" value="UniProtKB-SubCell"/>
</dbReference>
<keyword evidence="2" id="KW-0964">Secreted</keyword>
<name>A0AAV2MQA1_KNICA</name>
<evidence type="ECO:0000256" key="4">
    <source>
        <dbReference type="ARBA" id="ARBA00022933"/>
    </source>
</evidence>
<dbReference type="AlphaFoldDB" id="A0AAV2MQA1"/>
<keyword evidence="4" id="KW-0712">Selenocysteine</keyword>
<dbReference type="EMBL" id="OZ035831">
    <property type="protein sequence ID" value="CAL1615659.1"/>
    <property type="molecule type" value="Genomic_DNA"/>
</dbReference>
<evidence type="ECO:0000256" key="2">
    <source>
        <dbReference type="ARBA" id="ARBA00022525"/>
    </source>
</evidence>
<dbReference type="PANTHER" id="PTHR10105:SF3">
    <property type="entry name" value="SELENOPROTEIN P"/>
    <property type="match status" value="1"/>
</dbReference>
<dbReference type="Proteomes" id="UP001497482">
    <property type="component" value="Chromosome 9"/>
</dbReference>
<sequence length="289" mass="32516">MLAGERLRKRLVFVRAFKAAYYGEEFFFRDCAETERGMWARLSLLLALGLLHGGWAESEGGGPRCQTPPTWTIGEVEPMRAAMGKAGRMDGLRQKLEKQGLQNIEYMVINHQGAQAQRLHSLLAQKLTANITLHKQAEDQPDVWQILKGAKDDFLIYDRCGRLTSHISLPYSIIGQGHVEKAIRDTYCTRICGDCTYETQSSVTPEECKERATEVQPDIEANPAVEPLPEHPGHHHHGHHPPALGRHDGHEQHHGQQQQVIHQGQGDFDLSQMQQVAQVALEPQVMHKP</sequence>
<organism evidence="8 9">
    <name type="scientific">Knipowitschia caucasica</name>
    <name type="common">Caucasian dwarf goby</name>
    <name type="synonym">Pomatoschistus caucasicus</name>
    <dbReference type="NCBI Taxonomy" id="637954"/>
    <lineage>
        <taxon>Eukaryota</taxon>
        <taxon>Metazoa</taxon>
        <taxon>Chordata</taxon>
        <taxon>Craniata</taxon>
        <taxon>Vertebrata</taxon>
        <taxon>Euteleostomi</taxon>
        <taxon>Actinopterygii</taxon>
        <taxon>Neopterygii</taxon>
        <taxon>Teleostei</taxon>
        <taxon>Neoteleostei</taxon>
        <taxon>Acanthomorphata</taxon>
        <taxon>Gobiaria</taxon>
        <taxon>Gobiiformes</taxon>
        <taxon>Gobioidei</taxon>
        <taxon>Gobiidae</taxon>
        <taxon>Gobiinae</taxon>
        <taxon>Knipowitschia</taxon>
    </lineage>
</organism>
<evidence type="ECO:0000256" key="1">
    <source>
        <dbReference type="ARBA" id="ARBA00004613"/>
    </source>
</evidence>
<dbReference type="PANTHER" id="PTHR10105">
    <property type="entry name" value="SELENOPROTEIN P"/>
    <property type="match status" value="1"/>
</dbReference>
<dbReference type="Pfam" id="PF04592">
    <property type="entry name" value="SelP_N"/>
    <property type="match status" value="1"/>
</dbReference>
<evidence type="ECO:0000313" key="9">
    <source>
        <dbReference type="Proteomes" id="UP001497482"/>
    </source>
</evidence>
<protein>
    <recommendedName>
        <fullName evidence="7">Selenoprotein P N-terminal domain-containing protein</fullName>
    </recommendedName>
</protein>
<feature type="compositionally biased region" description="Basic and acidic residues" evidence="6">
    <location>
        <begin position="245"/>
        <end position="254"/>
    </location>
</feature>
<feature type="domain" description="Selenoprotein P N-terminal" evidence="7">
    <location>
        <begin position="85"/>
        <end position="267"/>
    </location>
</feature>
<dbReference type="GO" id="GO:0001887">
    <property type="term" value="P:selenium compound metabolic process"/>
    <property type="evidence" value="ECO:0007669"/>
    <property type="project" value="TreeGrafter"/>
</dbReference>
<dbReference type="InterPro" id="IPR007671">
    <property type="entry name" value="Selenoprotein-P_N"/>
</dbReference>